<feature type="region of interest" description="Disordered" evidence="1">
    <location>
        <begin position="24"/>
        <end position="59"/>
    </location>
</feature>
<feature type="region of interest" description="Disordered" evidence="1">
    <location>
        <begin position="288"/>
        <end position="337"/>
    </location>
</feature>
<feature type="compositionally biased region" description="Low complexity" evidence="1">
    <location>
        <begin position="161"/>
        <end position="179"/>
    </location>
</feature>
<dbReference type="AlphaFoldDB" id="A0A4Y2R134"/>
<protein>
    <submittedName>
        <fullName evidence="3">Uncharacterized protein</fullName>
    </submittedName>
</protein>
<dbReference type="EMBL" id="BGPR01015408">
    <property type="protein sequence ID" value="GBN69109.1"/>
    <property type="molecule type" value="Genomic_DNA"/>
</dbReference>
<keyword evidence="4" id="KW-1185">Reference proteome</keyword>
<evidence type="ECO:0000256" key="2">
    <source>
        <dbReference type="SAM" id="Phobius"/>
    </source>
</evidence>
<comment type="caution">
    <text evidence="3">The sequence shown here is derived from an EMBL/GenBank/DDBJ whole genome shotgun (WGS) entry which is preliminary data.</text>
</comment>
<feature type="region of interest" description="Disordered" evidence="1">
    <location>
        <begin position="83"/>
        <end position="197"/>
    </location>
</feature>
<evidence type="ECO:0000313" key="3">
    <source>
        <dbReference type="EMBL" id="GBN69109.1"/>
    </source>
</evidence>
<organism evidence="3 4">
    <name type="scientific">Araneus ventricosus</name>
    <name type="common">Orbweaver spider</name>
    <name type="synonym">Epeira ventricosa</name>
    <dbReference type="NCBI Taxonomy" id="182803"/>
    <lineage>
        <taxon>Eukaryota</taxon>
        <taxon>Metazoa</taxon>
        <taxon>Ecdysozoa</taxon>
        <taxon>Arthropoda</taxon>
        <taxon>Chelicerata</taxon>
        <taxon>Arachnida</taxon>
        <taxon>Araneae</taxon>
        <taxon>Araneomorphae</taxon>
        <taxon>Entelegynae</taxon>
        <taxon>Araneoidea</taxon>
        <taxon>Araneidae</taxon>
        <taxon>Araneus</taxon>
    </lineage>
</organism>
<proteinExistence type="predicted"/>
<sequence>MITMEFIEIFWLRWPNGVCGETDFPTESAFQSEMSPESFQEDTSLPNSSNDFLRPPSPSRKLLSLKGIVKLKDGQTTRKFPFTEQNESKIGTSATKKTANFASQEPSTESAITQKTMKSTTEETTTESTTEETTTETTTEATTEGTTTETTTESTTEETTTETTTELTTEGTTESTTEETTTERTTESTTEETTTEAIKSTVADKIVTKSSTKLPNATKSWEKYLSKSTPAMTASTHLQNEASSSKASMSSNFAVQTKGQSDLTVLKNAQVASVTKQPFGYTQSTLKISSEKSTLSTGSPTKKQKHSKEYSKTSVTESKLHVPSTNQPTTTPSRNNASVNISIDVDIDINLLSSLNTTSEDSEENSTPTETTQNREKRYEKKRVVAGVLLVVLVSVSAACAILLVLLPSNYDVRCRRHHQIPDQVALIPSRNRCRPRFYDSSLYMGH</sequence>
<dbReference type="Proteomes" id="UP000499080">
    <property type="component" value="Unassembled WGS sequence"/>
</dbReference>
<gene>
    <name evidence="3" type="ORF">AVEN_3521_1</name>
</gene>
<feature type="compositionally biased region" description="Polar residues" evidence="1">
    <location>
        <begin position="312"/>
        <end position="337"/>
    </location>
</feature>
<feature type="compositionally biased region" description="Polar residues" evidence="1">
    <location>
        <begin position="83"/>
        <end position="118"/>
    </location>
</feature>
<keyword evidence="2" id="KW-0812">Transmembrane</keyword>
<evidence type="ECO:0000313" key="4">
    <source>
        <dbReference type="Proteomes" id="UP000499080"/>
    </source>
</evidence>
<evidence type="ECO:0000256" key="1">
    <source>
        <dbReference type="SAM" id="MobiDB-lite"/>
    </source>
</evidence>
<keyword evidence="2" id="KW-1133">Transmembrane helix</keyword>
<name>A0A4Y2R134_ARAVE</name>
<feature type="compositionally biased region" description="Low complexity" evidence="1">
    <location>
        <begin position="135"/>
        <end position="154"/>
    </location>
</feature>
<reference evidence="3 4" key="1">
    <citation type="journal article" date="2019" name="Sci. Rep.">
        <title>Orb-weaving spider Araneus ventricosus genome elucidates the spidroin gene catalogue.</title>
        <authorList>
            <person name="Kono N."/>
            <person name="Nakamura H."/>
            <person name="Ohtoshi R."/>
            <person name="Moran D.A.P."/>
            <person name="Shinohara A."/>
            <person name="Yoshida Y."/>
            <person name="Fujiwara M."/>
            <person name="Mori M."/>
            <person name="Tomita M."/>
            <person name="Arakawa K."/>
        </authorList>
    </citation>
    <scope>NUCLEOTIDE SEQUENCE [LARGE SCALE GENOMIC DNA]</scope>
</reference>
<feature type="compositionally biased region" description="Polar residues" evidence="1">
    <location>
        <begin position="28"/>
        <end position="51"/>
    </location>
</feature>
<dbReference type="OrthoDB" id="6436832at2759"/>
<feature type="region of interest" description="Disordered" evidence="1">
    <location>
        <begin position="356"/>
        <end position="378"/>
    </location>
</feature>
<accession>A0A4Y2R134</accession>
<feature type="compositionally biased region" description="Polar residues" evidence="1">
    <location>
        <begin position="288"/>
        <end position="301"/>
    </location>
</feature>
<keyword evidence="2" id="KW-0472">Membrane</keyword>
<feature type="transmembrane region" description="Helical" evidence="2">
    <location>
        <begin position="384"/>
        <end position="407"/>
    </location>
</feature>